<evidence type="ECO:0000313" key="2">
    <source>
        <dbReference type="Proteomes" id="UP001234297"/>
    </source>
</evidence>
<name>A0ACC2LGV9_PERAE</name>
<evidence type="ECO:0000313" key="1">
    <source>
        <dbReference type="EMBL" id="KAJ8632700.1"/>
    </source>
</evidence>
<comment type="caution">
    <text evidence="1">The sequence shown here is derived from an EMBL/GenBank/DDBJ whole genome shotgun (WGS) entry which is preliminary data.</text>
</comment>
<dbReference type="EMBL" id="CM056816">
    <property type="protein sequence ID" value="KAJ8632700.1"/>
    <property type="molecule type" value="Genomic_DNA"/>
</dbReference>
<reference evidence="1 2" key="1">
    <citation type="journal article" date="2022" name="Hortic Res">
        <title>A haplotype resolved chromosomal level avocado genome allows analysis of novel avocado genes.</title>
        <authorList>
            <person name="Nath O."/>
            <person name="Fletcher S.J."/>
            <person name="Hayward A."/>
            <person name="Shaw L.M."/>
            <person name="Masouleh A.K."/>
            <person name="Furtado A."/>
            <person name="Henry R.J."/>
            <person name="Mitter N."/>
        </authorList>
    </citation>
    <scope>NUCLEOTIDE SEQUENCE [LARGE SCALE GENOMIC DNA]</scope>
    <source>
        <strain evidence="2">cv. Hass</strain>
    </source>
</reference>
<sequence length="246" mass="28026">MERLNYVAPQNLYFQQGDDLCFQTTLPHHTHIIQDMLTNHPPMSVDSSHELLQKRKPEKLGEPITLDAKGDESHTNKKKKIVHRDLERQRRQEMSTLYMLLRSHLPLEYLKGKKSISDHMCEAANYINHLKAKIEELTEKRDQMRRLITSSSNSRSPQNEARPLSPDISLRATSNGAAVLIVGRSGHELPLSRVIAALEEEGLNVISVSTCMNTQSVYNIECERNGPIVDSSRLEQKLRDSICLAH</sequence>
<organism evidence="1 2">
    <name type="scientific">Persea americana</name>
    <name type="common">Avocado</name>
    <dbReference type="NCBI Taxonomy" id="3435"/>
    <lineage>
        <taxon>Eukaryota</taxon>
        <taxon>Viridiplantae</taxon>
        <taxon>Streptophyta</taxon>
        <taxon>Embryophyta</taxon>
        <taxon>Tracheophyta</taxon>
        <taxon>Spermatophyta</taxon>
        <taxon>Magnoliopsida</taxon>
        <taxon>Magnoliidae</taxon>
        <taxon>Laurales</taxon>
        <taxon>Lauraceae</taxon>
        <taxon>Persea</taxon>
    </lineage>
</organism>
<gene>
    <name evidence="1" type="ORF">MRB53_026036</name>
</gene>
<accession>A0ACC2LGV9</accession>
<keyword evidence="2" id="KW-1185">Reference proteome</keyword>
<protein>
    <submittedName>
        <fullName evidence="1">Uncharacterized protein</fullName>
    </submittedName>
</protein>
<dbReference type="Proteomes" id="UP001234297">
    <property type="component" value="Chromosome 8"/>
</dbReference>
<proteinExistence type="predicted"/>